<gene>
    <name evidence="1" type="ORF">A2U01_0009642</name>
</gene>
<keyword evidence="2" id="KW-1185">Reference proteome</keyword>
<comment type="caution">
    <text evidence="1">The sequence shown here is derived from an EMBL/GenBank/DDBJ whole genome shotgun (WGS) entry which is preliminary data.</text>
</comment>
<dbReference type="AlphaFoldDB" id="A0A392MMY1"/>
<sequence length="195" mass="22652">FLEAPFSRAFRMRLRVRVEETCLRGFVDKDCFEHLLRFLEARRGLRSTWGVLDKPFRFLLPRVKATSVALECLLNSFESRGGFPTVGFAHPFICILIRFEPLDCLYQDPWIKAVVRMKVASLNMVPFKLSDPFAASTTVISCYLFFNQNALVKDSDARVDLWEPYSLDFIRIFRFPSFGYPFAVVLVDDDPRPFT</sequence>
<dbReference type="Proteomes" id="UP000265520">
    <property type="component" value="Unassembled WGS sequence"/>
</dbReference>
<name>A0A392MMY1_9FABA</name>
<feature type="non-terminal residue" evidence="1">
    <location>
        <position position="1"/>
    </location>
</feature>
<protein>
    <submittedName>
        <fullName evidence="1">Uncharacterized protein</fullName>
    </submittedName>
</protein>
<dbReference type="EMBL" id="LXQA010014765">
    <property type="protein sequence ID" value="MCH88751.1"/>
    <property type="molecule type" value="Genomic_DNA"/>
</dbReference>
<proteinExistence type="predicted"/>
<accession>A0A392MMY1</accession>
<evidence type="ECO:0000313" key="1">
    <source>
        <dbReference type="EMBL" id="MCH88751.1"/>
    </source>
</evidence>
<reference evidence="1 2" key="1">
    <citation type="journal article" date="2018" name="Front. Plant Sci.">
        <title>Red Clover (Trifolium pratense) and Zigzag Clover (T. medium) - A Picture of Genomic Similarities and Differences.</title>
        <authorList>
            <person name="Dluhosova J."/>
            <person name="Istvanek J."/>
            <person name="Nedelnik J."/>
            <person name="Repkova J."/>
        </authorList>
    </citation>
    <scope>NUCLEOTIDE SEQUENCE [LARGE SCALE GENOMIC DNA]</scope>
    <source>
        <strain evidence="2">cv. 10/8</strain>
        <tissue evidence="1">Leaf</tissue>
    </source>
</reference>
<organism evidence="1 2">
    <name type="scientific">Trifolium medium</name>
    <dbReference type="NCBI Taxonomy" id="97028"/>
    <lineage>
        <taxon>Eukaryota</taxon>
        <taxon>Viridiplantae</taxon>
        <taxon>Streptophyta</taxon>
        <taxon>Embryophyta</taxon>
        <taxon>Tracheophyta</taxon>
        <taxon>Spermatophyta</taxon>
        <taxon>Magnoliopsida</taxon>
        <taxon>eudicotyledons</taxon>
        <taxon>Gunneridae</taxon>
        <taxon>Pentapetalae</taxon>
        <taxon>rosids</taxon>
        <taxon>fabids</taxon>
        <taxon>Fabales</taxon>
        <taxon>Fabaceae</taxon>
        <taxon>Papilionoideae</taxon>
        <taxon>50 kb inversion clade</taxon>
        <taxon>NPAAA clade</taxon>
        <taxon>Hologalegina</taxon>
        <taxon>IRL clade</taxon>
        <taxon>Trifolieae</taxon>
        <taxon>Trifolium</taxon>
    </lineage>
</organism>
<evidence type="ECO:0000313" key="2">
    <source>
        <dbReference type="Proteomes" id="UP000265520"/>
    </source>
</evidence>